<sequence length="437" mass="47298">MPAVMKIKRKPKGVNCEVKTACDSNTNIMMRLAINEVNVGAEPTATARSTSSEAREKRAARSASAPATARWSSRVRRAGGPPEPPAPPLATLPDPQQFNIFPAFFSRQLNFTSSGGCGQGSKIMEELRPNLVGGLLGVPGLLDEHQNDAKFLPSGAESKYTPDKARKCSNASSSSAEEFGGLYGGDHAATPPAPLSRSLQDHSAEGAFKKLKPEPGGNAGTGTSGSTSALSPALGPQHAGHTPTTASCPTPARRRHRTTFTQEQLAELEAAFAKSHYPDIYCREELARTTKLNEARIQVWFQNRRAKYRKQEKQLQKALAPAVLPGCNGMMRNIQGYRGYQPYPHPNTINRYPQHHGSYEELQKDIFSLSQMGGGSYPMPQGFSMGHGANMSAVGMRQDTMGMSAEDEWYNKSLSALRMNSGHHANLAAAPMLQYQT</sequence>
<dbReference type="GO" id="GO:0000981">
    <property type="term" value="F:DNA-binding transcription factor activity, RNA polymerase II-specific"/>
    <property type="evidence" value="ECO:0007669"/>
    <property type="project" value="InterPro"/>
</dbReference>
<dbReference type="PANTHER" id="PTHR24329:SF520">
    <property type="entry name" value="ALX HOMEOBOX PROTEIN 1-LIKE PROTEIN"/>
    <property type="match status" value="1"/>
</dbReference>
<keyword evidence="11" id="KW-1185">Reference proteome</keyword>
<evidence type="ECO:0000256" key="2">
    <source>
        <dbReference type="ARBA" id="ARBA00005733"/>
    </source>
</evidence>
<evidence type="ECO:0000256" key="4">
    <source>
        <dbReference type="ARBA" id="ARBA00023155"/>
    </source>
</evidence>
<feature type="compositionally biased region" description="Pro residues" evidence="8">
    <location>
        <begin position="81"/>
        <end position="90"/>
    </location>
</feature>
<gene>
    <name evidence="10" type="ORF">PAPOLLO_LOCUS13083</name>
</gene>
<keyword evidence="5 6" id="KW-0539">Nucleus</keyword>
<feature type="compositionally biased region" description="Low complexity" evidence="8">
    <location>
        <begin position="224"/>
        <end position="235"/>
    </location>
</feature>
<protein>
    <submittedName>
        <fullName evidence="10">(apollo) hypothetical protein</fullName>
    </submittedName>
</protein>
<comment type="caution">
    <text evidence="10">The sequence shown here is derived from an EMBL/GenBank/DDBJ whole genome shotgun (WGS) entry which is preliminary data.</text>
</comment>
<evidence type="ECO:0000256" key="7">
    <source>
        <dbReference type="RuleBase" id="RU000682"/>
    </source>
</evidence>
<dbReference type="InterPro" id="IPR001356">
    <property type="entry name" value="HD"/>
</dbReference>
<evidence type="ECO:0000256" key="5">
    <source>
        <dbReference type="ARBA" id="ARBA00023242"/>
    </source>
</evidence>
<dbReference type="EMBL" id="CAJQZP010000929">
    <property type="protein sequence ID" value="CAG4996820.1"/>
    <property type="molecule type" value="Genomic_DNA"/>
</dbReference>
<feature type="region of interest" description="Disordered" evidence="8">
    <location>
        <begin position="44"/>
        <end position="90"/>
    </location>
</feature>
<dbReference type="InterPro" id="IPR017970">
    <property type="entry name" value="Homeobox_CS"/>
</dbReference>
<keyword evidence="4 6" id="KW-0371">Homeobox</keyword>
<dbReference type="PROSITE" id="PS00027">
    <property type="entry name" value="HOMEOBOX_1"/>
    <property type="match status" value="1"/>
</dbReference>
<dbReference type="GO" id="GO:0007399">
    <property type="term" value="P:nervous system development"/>
    <property type="evidence" value="ECO:0007669"/>
    <property type="project" value="UniProtKB-ARBA"/>
</dbReference>
<name>A0A8S3X1M4_PARAO</name>
<evidence type="ECO:0000256" key="6">
    <source>
        <dbReference type="PROSITE-ProRule" id="PRU00108"/>
    </source>
</evidence>
<accession>A0A8S3X1M4</accession>
<evidence type="ECO:0000256" key="1">
    <source>
        <dbReference type="ARBA" id="ARBA00004123"/>
    </source>
</evidence>
<comment type="subcellular location">
    <subcellularLocation>
        <location evidence="1 6 7">Nucleus</location>
    </subcellularLocation>
</comment>
<feature type="DNA-binding region" description="Homeobox" evidence="6">
    <location>
        <begin position="253"/>
        <end position="312"/>
    </location>
</feature>
<feature type="compositionally biased region" description="Low complexity" evidence="8">
    <location>
        <begin position="61"/>
        <end position="72"/>
    </location>
</feature>
<dbReference type="PROSITE" id="PS50071">
    <property type="entry name" value="HOMEOBOX_2"/>
    <property type="match status" value="1"/>
</dbReference>
<proteinExistence type="inferred from homology"/>
<evidence type="ECO:0000256" key="3">
    <source>
        <dbReference type="ARBA" id="ARBA00023125"/>
    </source>
</evidence>
<dbReference type="OrthoDB" id="6159439at2759"/>
<dbReference type="GO" id="GO:0005634">
    <property type="term" value="C:nucleus"/>
    <property type="evidence" value="ECO:0007669"/>
    <property type="project" value="UniProtKB-SubCell"/>
</dbReference>
<evidence type="ECO:0000259" key="9">
    <source>
        <dbReference type="PROSITE" id="PS50071"/>
    </source>
</evidence>
<feature type="domain" description="Homeobox" evidence="9">
    <location>
        <begin position="251"/>
        <end position="311"/>
    </location>
</feature>
<dbReference type="PANTHER" id="PTHR24329">
    <property type="entry name" value="HOMEOBOX PROTEIN ARISTALESS"/>
    <property type="match status" value="1"/>
</dbReference>
<comment type="similarity">
    <text evidence="2">Belongs to the paired homeobox family.</text>
</comment>
<dbReference type="GO" id="GO:0000977">
    <property type="term" value="F:RNA polymerase II transcription regulatory region sequence-specific DNA binding"/>
    <property type="evidence" value="ECO:0007669"/>
    <property type="project" value="TreeGrafter"/>
</dbReference>
<dbReference type="InterPro" id="IPR050649">
    <property type="entry name" value="Paired_Homeobox_TFs"/>
</dbReference>
<dbReference type="Pfam" id="PF00046">
    <property type="entry name" value="Homeodomain"/>
    <property type="match status" value="1"/>
</dbReference>
<dbReference type="CDD" id="cd00086">
    <property type="entry name" value="homeodomain"/>
    <property type="match status" value="1"/>
</dbReference>
<keyword evidence="3 6" id="KW-0238">DNA-binding</keyword>
<feature type="region of interest" description="Disordered" evidence="8">
    <location>
        <begin position="152"/>
        <end position="254"/>
    </location>
</feature>
<evidence type="ECO:0000313" key="11">
    <source>
        <dbReference type="Proteomes" id="UP000691718"/>
    </source>
</evidence>
<evidence type="ECO:0000313" key="10">
    <source>
        <dbReference type="EMBL" id="CAG4996820.1"/>
    </source>
</evidence>
<dbReference type="Proteomes" id="UP000691718">
    <property type="component" value="Unassembled WGS sequence"/>
</dbReference>
<dbReference type="FunFam" id="1.10.10.60:FF:000138">
    <property type="entry name" value="Homeobox protein prophet of Pit-1"/>
    <property type="match status" value="1"/>
</dbReference>
<dbReference type="AlphaFoldDB" id="A0A8S3X1M4"/>
<feature type="compositionally biased region" description="Basic and acidic residues" evidence="8">
    <location>
        <begin position="199"/>
        <end position="213"/>
    </location>
</feature>
<organism evidence="10 11">
    <name type="scientific">Parnassius apollo</name>
    <name type="common">Apollo butterfly</name>
    <name type="synonym">Papilio apollo</name>
    <dbReference type="NCBI Taxonomy" id="110799"/>
    <lineage>
        <taxon>Eukaryota</taxon>
        <taxon>Metazoa</taxon>
        <taxon>Ecdysozoa</taxon>
        <taxon>Arthropoda</taxon>
        <taxon>Hexapoda</taxon>
        <taxon>Insecta</taxon>
        <taxon>Pterygota</taxon>
        <taxon>Neoptera</taxon>
        <taxon>Endopterygota</taxon>
        <taxon>Lepidoptera</taxon>
        <taxon>Glossata</taxon>
        <taxon>Ditrysia</taxon>
        <taxon>Papilionoidea</taxon>
        <taxon>Papilionidae</taxon>
        <taxon>Parnassiinae</taxon>
        <taxon>Parnassini</taxon>
        <taxon>Parnassius</taxon>
        <taxon>Parnassius</taxon>
    </lineage>
</organism>
<dbReference type="SMART" id="SM00389">
    <property type="entry name" value="HOX"/>
    <property type="match status" value="1"/>
</dbReference>
<evidence type="ECO:0000256" key="8">
    <source>
        <dbReference type="SAM" id="MobiDB-lite"/>
    </source>
</evidence>
<reference evidence="10" key="1">
    <citation type="submission" date="2021-04" db="EMBL/GenBank/DDBJ databases">
        <authorList>
            <person name="Tunstrom K."/>
        </authorList>
    </citation>
    <scope>NUCLEOTIDE SEQUENCE</scope>
</reference>